<comment type="caution">
    <text evidence="6">The sequence shown here is derived from an EMBL/GenBank/DDBJ whole genome shotgun (WGS) entry which is preliminary data.</text>
</comment>
<evidence type="ECO:0000259" key="5">
    <source>
        <dbReference type="PROSITE" id="PS51782"/>
    </source>
</evidence>
<evidence type="ECO:0000256" key="1">
    <source>
        <dbReference type="ARBA" id="ARBA00022669"/>
    </source>
</evidence>
<dbReference type="InterPro" id="IPR036779">
    <property type="entry name" value="LysM_dom_sf"/>
</dbReference>
<accession>A0A8H4N091</accession>
<feature type="chain" id="PRO_5034621627" description="LysM domain-containing protein" evidence="4">
    <location>
        <begin position="28"/>
        <end position="196"/>
    </location>
</feature>
<evidence type="ECO:0000256" key="3">
    <source>
        <dbReference type="ARBA" id="ARBA00023026"/>
    </source>
</evidence>
<dbReference type="Pfam" id="PF01476">
    <property type="entry name" value="LysM"/>
    <property type="match status" value="1"/>
</dbReference>
<name>A0A8H4N091_9PEZI</name>
<dbReference type="PANTHER" id="PTHR34997:SF2">
    <property type="entry name" value="LYSM DOMAIN-CONTAINING PROTEIN-RELATED"/>
    <property type="match status" value="1"/>
</dbReference>
<sequence length="196" mass="20844">MSIPNIFNMAKFATLLLAATAAVPALAFPSPFPSYSLEPRQDGSNCTTYCSVAAGCACTVIPSDCTAKYTVQSGDTCVSIAESFGNFTVSQLYKWNPSMGRTCFGLQAYVPVCINTPWYTFTPPVQPAAGSHATPDETPVPLMPNTISSCTDYELVGSGTRVDALTAENGITEDQFAAWNGNATTAWADYWVCVKA</sequence>
<dbReference type="AlphaFoldDB" id="A0A8H4N091"/>
<keyword evidence="2 4" id="KW-0732">Signal</keyword>
<gene>
    <name evidence="6" type="ORF">GTA08_BOTSDO07910</name>
</gene>
<evidence type="ECO:0000256" key="4">
    <source>
        <dbReference type="SAM" id="SignalP"/>
    </source>
</evidence>
<dbReference type="SMART" id="SM00257">
    <property type="entry name" value="LysM"/>
    <property type="match status" value="1"/>
</dbReference>
<dbReference type="Gene3D" id="3.10.350.10">
    <property type="entry name" value="LysM domain"/>
    <property type="match status" value="2"/>
</dbReference>
<dbReference type="PANTHER" id="PTHR34997">
    <property type="entry name" value="AM15"/>
    <property type="match status" value="1"/>
</dbReference>
<keyword evidence="3" id="KW-0843">Virulence</keyword>
<dbReference type="OrthoDB" id="2281372at2759"/>
<organism evidence="6 7">
    <name type="scientific">Botryosphaeria dothidea</name>
    <dbReference type="NCBI Taxonomy" id="55169"/>
    <lineage>
        <taxon>Eukaryota</taxon>
        <taxon>Fungi</taxon>
        <taxon>Dikarya</taxon>
        <taxon>Ascomycota</taxon>
        <taxon>Pezizomycotina</taxon>
        <taxon>Dothideomycetes</taxon>
        <taxon>Dothideomycetes incertae sedis</taxon>
        <taxon>Botryosphaeriales</taxon>
        <taxon>Botryosphaeriaceae</taxon>
        <taxon>Botryosphaeria</taxon>
    </lineage>
</organism>
<reference evidence="6" key="1">
    <citation type="submission" date="2020-04" db="EMBL/GenBank/DDBJ databases">
        <title>Genome Assembly and Annotation of Botryosphaeria dothidea sdau 11-99, a Latent Pathogen of Apple Fruit Ring Rot in China.</title>
        <authorList>
            <person name="Yu C."/>
            <person name="Diao Y."/>
            <person name="Lu Q."/>
            <person name="Zhao J."/>
            <person name="Cui S."/>
            <person name="Peng C."/>
            <person name="He B."/>
            <person name="Liu H."/>
        </authorList>
    </citation>
    <scope>NUCLEOTIDE SEQUENCE [LARGE SCALE GENOMIC DNA]</scope>
    <source>
        <strain evidence="6">Sdau11-99</strain>
    </source>
</reference>
<protein>
    <recommendedName>
        <fullName evidence="5">LysM domain-containing protein</fullName>
    </recommendedName>
</protein>
<evidence type="ECO:0000313" key="6">
    <source>
        <dbReference type="EMBL" id="KAF4304105.1"/>
    </source>
</evidence>
<dbReference type="Proteomes" id="UP000572817">
    <property type="component" value="Unassembled WGS sequence"/>
</dbReference>
<dbReference type="EMBL" id="WWBZ02000051">
    <property type="protein sequence ID" value="KAF4304105.1"/>
    <property type="molecule type" value="Genomic_DNA"/>
</dbReference>
<proteinExistence type="predicted"/>
<feature type="signal peptide" evidence="4">
    <location>
        <begin position="1"/>
        <end position="27"/>
    </location>
</feature>
<dbReference type="InterPro" id="IPR052210">
    <property type="entry name" value="LysM1-like"/>
</dbReference>
<keyword evidence="7" id="KW-1185">Reference proteome</keyword>
<dbReference type="PROSITE" id="PS51782">
    <property type="entry name" value="LYSM"/>
    <property type="match status" value="1"/>
</dbReference>
<dbReference type="InterPro" id="IPR018392">
    <property type="entry name" value="LysM"/>
</dbReference>
<dbReference type="SUPFAM" id="SSF54106">
    <property type="entry name" value="LysM domain"/>
    <property type="match status" value="1"/>
</dbReference>
<evidence type="ECO:0000256" key="2">
    <source>
        <dbReference type="ARBA" id="ARBA00022729"/>
    </source>
</evidence>
<dbReference type="CDD" id="cd00118">
    <property type="entry name" value="LysM"/>
    <property type="match status" value="1"/>
</dbReference>
<keyword evidence="1" id="KW-0147">Chitin-binding</keyword>
<dbReference type="GO" id="GO:0008061">
    <property type="term" value="F:chitin binding"/>
    <property type="evidence" value="ECO:0007669"/>
    <property type="project" value="UniProtKB-KW"/>
</dbReference>
<evidence type="ECO:0000313" key="7">
    <source>
        <dbReference type="Proteomes" id="UP000572817"/>
    </source>
</evidence>
<feature type="domain" description="LysM" evidence="5">
    <location>
        <begin position="67"/>
        <end position="114"/>
    </location>
</feature>